<dbReference type="Gene3D" id="3.40.630.10">
    <property type="entry name" value="Zn peptidases"/>
    <property type="match status" value="1"/>
</dbReference>
<feature type="region of interest" description="Disordered" evidence="1">
    <location>
        <begin position="97"/>
        <end position="142"/>
    </location>
</feature>
<gene>
    <name evidence="4" type="ORF">COB20_16525</name>
</gene>
<evidence type="ECO:0000259" key="3">
    <source>
        <dbReference type="Pfam" id="PF04389"/>
    </source>
</evidence>
<evidence type="ECO:0000313" key="4">
    <source>
        <dbReference type="EMBL" id="PCI72961.1"/>
    </source>
</evidence>
<sequence>MNSKSFGFINCIASTLLVGASHVALAQSADAEDPVADLVSRLELETYKSTLKGLTQFGDRRQGTSRNRAAVDWIEEQLISYGCSNVERLHYTFTTRPRGSGRRAAADTPDLTTPTGGLVGRNGSGPGGSSVYGYRSPTGVNRDLEAQPDERIRLLNAEEPVDGPRSEVYCTKIGTTRPDEMYIVSAHMDGHGVNEAVNDDGSGTALVMELARIMSAPGVETERSIRFALWNNEETGLNGSSAYVEQRKDLQGIEEPAGSGNYPEPTWLGMIQHDMMLWDHGAPRADGTVSWDQRAEADVNIEFQSVSDLADDSMRLAFVFKAAADAYNTDYPATVGPHMTNTDSTPFMNEVPSISLRENERGSHTGGGWNPTWHSPLDVWSNFTDKDFRLGLNAAQTTLAAIAKLTGATVSE</sequence>
<dbReference type="EMBL" id="NVUL01000133">
    <property type="protein sequence ID" value="PCI72961.1"/>
    <property type="molecule type" value="Genomic_DNA"/>
</dbReference>
<name>A0A2A4WSC5_9GAMM</name>
<comment type="caution">
    <text evidence="4">The sequence shown here is derived from an EMBL/GenBank/DDBJ whole genome shotgun (WGS) entry which is preliminary data.</text>
</comment>
<dbReference type="PANTHER" id="PTHR12147">
    <property type="entry name" value="METALLOPEPTIDASE M28 FAMILY MEMBER"/>
    <property type="match status" value="1"/>
</dbReference>
<reference evidence="5" key="1">
    <citation type="submission" date="2017-08" db="EMBL/GenBank/DDBJ databases">
        <title>A dynamic microbial community with high functional redundancy inhabits the cold, oxic subseafloor aquifer.</title>
        <authorList>
            <person name="Tully B.J."/>
            <person name="Wheat C.G."/>
            <person name="Glazer B.T."/>
            <person name="Huber J.A."/>
        </authorList>
    </citation>
    <scope>NUCLEOTIDE SEQUENCE [LARGE SCALE GENOMIC DNA]</scope>
</reference>
<dbReference type="GO" id="GO:0006508">
    <property type="term" value="P:proteolysis"/>
    <property type="evidence" value="ECO:0007669"/>
    <property type="project" value="InterPro"/>
</dbReference>
<dbReference type="Pfam" id="PF04389">
    <property type="entry name" value="Peptidase_M28"/>
    <property type="match status" value="1"/>
</dbReference>
<organism evidence="4 5">
    <name type="scientific">SAR86 cluster bacterium</name>
    <dbReference type="NCBI Taxonomy" id="2030880"/>
    <lineage>
        <taxon>Bacteria</taxon>
        <taxon>Pseudomonadati</taxon>
        <taxon>Pseudomonadota</taxon>
        <taxon>Gammaproteobacteria</taxon>
        <taxon>SAR86 cluster</taxon>
    </lineage>
</organism>
<dbReference type="GO" id="GO:0008235">
    <property type="term" value="F:metalloexopeptidase activity"/>
    <property type="evidence" value="ECO:0007669"/>
    <property type="project" value="InterPro"/>
</dbReference>
<keyword evidence="2" id="KW-0732">Signal</keyword>
<feature type="chain" id="PRO_5012743236" evidence="2">
    <location>
        <begin position="27"/>
        <end position="412"/>
    </location>
</feature>
<dbReference type="InterPro" id="IPR045175">
    <property type="entry name" value="M28_fam"/>
</dbReference>
<proteinExistence type="predicted"/>
<accession>A0A2A4WSC5</accession>
<evidence type="ECO:0000256" key="2">
    <source>
        <dbReference type="SAM" id="SignalP"/>
    </source>
</evidence>
<dbReference type="SUPFAM" id="SSF53187">
    <property type="entry name" value="Zn-dependent exopeptidases"/>
    <property type="match status" value="1"/>
</dbReference>
<evidence type="ECO:0000313" key="5">
    <source>
        <dbReference type="Proteomes" id="UP000218767"/>
    </source>
</evidence>
<evidence type="ECO:0000256" key="1">
    <source>
        <dbReference type="SAM" id="MobiDB-lite"/>
    </source>
</evidence>
<protein>
    <submittedName>
        <fullName evidence="4">Peptidase M28</fullName>
    </submittedName>
</protein>
<dbReference type="AlphaFoldDB" id="A0A2A4WSC5"/>
<dbReference type="Proteomes" id="UP000218767">
    <property type="component" value="Unassembled WGS sequence"/>
</dbReference>
<dbReference type="PANTHER" id="PTHR12147:SF26">
    <property type="entry name" value="PEPTIDASE M28 DOMAIN-CONTAINING PROTEIN"/>
    <property type="match status" value="1"/>
</dbReference>
<feature type="domain" description="Peptidase M28" evidence="3">
    <location>
        <begin position="175"/>
        <end position="385"/>
    </location>
</feature>
<feature type="signal peptide" evidence="2">
    <location>
        <begin position="1"/>
        <end position="26"/>
    </location>
</feature>
<feature type="compositionally biased region" description="Low complexity" evidence="1">
    <location>
        <begin position="106"/>
        <end position="116"/>
    </location>
</feature>
<feature type="compositionally biased region" description="Gly residues" evidence="1">
    <location>
        <begin position="117"/>
        <end position="130"/>
    </location>
</feature>
<dbReference type="InterPro" id="IPR007484">
    <property type="entry name" value="Peptidase_M28"/>
</dbReference>